<organism evidence="1 2">
    <name type="scientific">Kipferlia bialata</name>
    <dbReference type="NCBI Taxonomy" id="797122"/>
    <lineage>
        <taxon>Eukaryota</taxon>
        <taxon>Metamonada</taxon>
        <taxon>Carpediemonas-like organisms</taxon>
        <taxon>Kipferlia</taxon>
    </lineage>
</organism>
<evidence type="ECO:0000313" key="2">
    <source>
        <dbReference type="Proteomes" id="UP000265618"/>
    </source>
</evidence>
<accession>A0A391NSR8</accession>
<gene>
    <name evidence="1" type="ORF">KIPB_013861</name>
</gene>
<dbReference type="EMBL" id="BDIP01006815">
    <property type="protein sequence ID" value="GCA64295.1"/>
    <property type="molecule type" value="Genomic_DNA"/>
</dbReference>
<sequence length="36" mass="3866">MSVLEAEALVQGLLSSLDITQTALQKYSPVSDVLDM</sequence>
<evidence type="ECO:0000313" key="1">
    <source>
        <dbReference type="EMBL" id="GCA64295.1"/>
    </source>
</evidence>
<dbReference type="Proteomes" id="UP000265618">
    <property type="component" value="Unassembled WGS sequence"/>
</dbReference>
<reference evidence="1 2" key="1">
    <citation type="journal article" date="2018" name="PLoS ONE">
        <title>The draft genome of Kipferlia bialata reveals reductive genome evolution in fornicate parasites.</title>
        <authorList>
            <person name="Tanifuji G."/>
            <person name="Takabayashi S."/>
            <person name="Kume K."/>
            <person name="Takagi M."/>
            <person name="Nakayama T."/>
            <person name="Kamikawa R."/>
            <person name="Inagaki Y."/>
            <person name="Hashimoto T."/>
        </authorList>
    </citation>
    <scope>NUCLEOTIDE SEQUENCE [LARGE SCALE GENOMIC DNA]</scope>
    <source>
        <strain evidence="1">NY0173</strain>
    </source>
</reference>
<feature type="non-terminal residue" evidence="1">
    <location>
        <position position="1"/>
    </location>
</feature>
<protein>
    <submittedName>
        <fullName evidence="1">Uncharacterized protein</fullName>
    </submittedName>
</protein>
<comment type="caution">
    <text evidence="1">The sequence shown here is derived from an EMBL/GenBank/DDBJ whole genome shotgun (WGS) entry which is preliminary data.</text>
</comment>
<feature type="non-terminal residue" evidence="1">
    <location>
        <position position="36"/>
    </location>
</feature>
<name>A0A391NSR8_9EUKA</name>
<proteinExistence type="predicted"/>
<keyword evidence="2" id="KW-1185">Reference proteome</keyword>
<dbReference type="AlphaFoldDB" id="A0A391NSR8"/>